<keyword evidence="2" id="KW-0235">DNA replication</keyword>
<dbReference type="AlphaFoldDB" id="A0A067K3C1"/>
<evidence type="ECO:0000256" key="2">
    <source>
        <dbReference type="ARBA" id="ARBA00022705"/>
    </source>
</evidence>
<evidence type="ECO:0000313" key="3">
    <source>
        <dbReference type="EMBL" id="KDP30637.1"/>
    </source>
</evidence>
<gene>
    <name evidence="3" type="ORF">JCGZ_16202</name>
</gene>
<dbReference type="EMBL" id="KK914656">
    <property type="protein sequence ID" value="KDP30637.1"/>
    <property type="molecule type" value="Genomic_DNA"/>
</dbReference>
<evidence type="ECO:0000313" key="4">
    <source>
        <dbReference type="Proteomes" id="UP000027138"/>
    </source>
</evidence>
<sequence>MDQAEPGCSGAEAVLNLQPNSSIDIAYHPLFGTHDDMVLLELDEKLLPEVLQQRVTLRGQPDEDAVLCTQSKTYAIKFVGTSNSSFLIPPSDQFALSESSLDCNGKFHDQQLLAPVIKVAPGNMELVEVSPKLDKLKLLLLQNPLRSEEVLETQDLDVEKNTTGLYRWDDLVDRVQASNDELRTSLLALSAVEIDGYWRVVDEKYMDIILRMLLHNLVLNDWSLDALNEGEVVSVLASDGFPPKLARHCLDVYGSKIDGVVGTSNMWKLDERRVCVHFAREILKAGKKKMENFMGEWLKEIPDGMQASFDMLEGEVLTEKLGVDIWVRAFSVSSLPSTPAERFLMLFRERAKWEWKDLHPYIRDLKVPGLSSEALLLKYTRRSQPSPDAEPIFSAR</sequence>
<evidence type="ECO:0008006" key="5">
    <source>
        <dbReference type="Google" id="ProtNLM"/>
    </source>
</evidence>
<dbReference type="InterPro" id="IPR019128">
    <property type="entry name" value="Dcc1"/>
</dbReference>
<dbReference type="STRING" id="180498.A0A067K3C1"/>
<dbReference type="PANTHER" id="PTHR13395">
    <property type="entry name" value="SISTER CHROMATID COHESION PROTEIN DCC1-RELATED"/>
    <property type="match status" value="1"/>
</dbReference>
<protein>
    <recommendedName>
        <fullName evidence="5">Sister chromatid cohesion protein DCC1</fullName>
    </recommendedName>
</protein>
<dbReference type="GO" id="GO:0034088">
    <property type="term" value="P:maintenance of mitotic sister chromatid cohesion"/>
    <property type="evidence" value="ECO:0007669"/>
    <property type="project" value="TreeGrafter"/>
</dbReference>
<dbReference type="Pfam" id="PF09724">
    <property type="entry name" value="Dcc1"/>
    <property type="match status" value="1"/>
</dbReference>
<dbReference type="GO" id="GO:0000775">
    <property type="term" value="C:chromosome, centromeric region"/>
    <property type="evidence" value="ECO:0007669"/>
    <property type="project" value="TreeGrafter"/>
</dbReference>
<evidence type="ECO:0000256" key="1">
    <source>
        <dbReference type="ARBA" id="ARBA00007017"/>
    </source>
</evidence>
<comment type="similarity">
    <text evidence="1">Belongs to the DCC1 family.</text>
</comment>
<reference evidence="3 4" key="1">
    <citation type="journal article" date="2014" name="PLoS ONE">
        <title>Global Analysis of Gene Expression Profiles in Physic Nut (Jatropha curcas L.) Seedlings Exposed to Salt Stress.</title>
        <authorList>
            <person name="Zhang L."/>
            <person name="Zhang C."/>
            <person name="Wu P."/>
            <person name="Chen Y."/>
            <person name="Li M."/>
            <person name="Jiang H."/>
            <person name="Wu G."/>
        </authorList>
    </citation>
    <scope>NUCLEOTIDE SEQUENCE [LARGE SCALE GENOMIC DNA]</scope>
    <source>
        <strain evidence="4">cv. GZQX0401</strain>
        <tissue evidence="3">Young leaves</tissue>
    </source>
</reference>
<dbReference type="PANTHER" id="PTHR13395:SF6">
    <property type="entry name" value="SISTER CHROMATID COHESION PROTEIN DCC1"/>
    <property type="match status" value="1"/>
</dbReference>
<organism evidence="3 4">
    <name type="scientific">Jatropha curcas</name>
    <name type="common">Barbados nut</name>
    <dbReference type="NCBI Taxonomy" id="180498"/>
    <lineage>
        <taxon>Eukaryota</taxon>
        <taxon>Viridiplantae</taxon>
        <taxon>Streptophyta</taxon>
        <taxon>Embryophyta</taxon>
        <taxon>Tracheophyta</taxon>
        <taxon>Spermatophyta</taxon>
        <taxon>Magnoliopsida</taxon>
        <taxon>eudicotyledons</taxon>
        <taxon>Gunneridae</taxon>
        <taxon>Pentapetalae</taxon>
        <taxon>rosids</taxon>
        <taxon>fabids</taxon>
        <taxon>Malpighiales</taxon>
        <taxon>Euphorbiaceae</taxon>
        <taxon>Crotonoideae</taxon>
        <taxon>Jatropheae</taxon>
        <taxon>Jatropha</taxon>
    </lineage>
</organism>
<dbReference type="KEGG" id="jcu:105641004"/>
<accession>A0A067K3C1</accession>
<dbReference type="GO" id="GO:0031390">
    <property type="term" value="C:Ctf18 RFC-like complex"/>
    <property type="evidence" value="ECO:0007669"/>
    <property type="project" value="InterPro"/>
</dbReference>
<dbReference type="Proteomes" id="UP000027138">
    <property type="component" value="Unassembled WGS sequence"/>
</dbReference>
<name>A0A067K3C1_JATCU</name>
<dbReference type="GO" id="GO:0000785">
    <property type="term" value="C:chromatin"/>
    <property type="evidence" value="ECO:0007669"/>
    <property type="project" value="TreeGrafter"/>
</dbReference>
<keyword evidence="4" id="KW-1185">Reference proteome</keyword>
<dbReference type="GO" id="GO:0006260">
    <property type="term" value="P:DNA replication"/>
    <property type="evidence" value="ECO:0007669"/>
    <property type="project" value="UniProtKB-KW"/>
</dbReference>
<proteinExistence type="inferred from homology"/>
<dbReference type="OrthoDB" id="5199543at2759"/>